<dbReference type="KEGG" id="nall:PP769_09480"/>
<organism evidence="2 3">
    <name type="scientific">Candidatus Nitrospira allomarina</name>
    <dbReference type="NCBI Taxonomy" id="3020900"/>
    <lineage>
        <taxon>Bacteria</taxon>
        <taxon>Pseudomonadati</taxon>
        <taxon>Nitrospirota</taxon>
        <taxon>Nitrospiria</taxon>
        <taxon>Nitrospirales</taxon>
        <taxon>Nitrospiraceae</taxon>
        <taxon>Nitrospira</taxon>
    </lineage>
</organism>
<evidence type="ECO:0000256" key="1">
    <source>
        <dbReference type="SAM" id="Phobius"/>
    </source>
</evidence>
<feature type="transmembrane region" description="Helical" evidence="1">
    <location>
        <begin position="32"/>
        <end position="49"/>
    </location>
</feature>
<keyword evidence="1" id="KW-0472">Membrane</keyword>
<dbReference type="EMBL" id="CP116967">
    <property type="protein sequence ID" value="WNM59967.1"/>
    <property type="molecule type" value="Genomic_DNA"/>
</dbReference>
<keyword evidence="1" id="KW-1133">Transmembrane helix</keyword>
<proteinExistence type="predicted"/>
<gene>
    <name evidence="2" type="ORF">PP769_09480</name>
</gene>
<protein>
    <submittedName>
        <fullName evidence="2">Uncharacterized protein</fullName>
    </submittedName>
</protein>
<accession>A0AA96JTZ4</accession>
<dbReference type="RefSeq" id="WP_312646873.1">
    <property type="nucleotide sequence ID" value="NZ_CP116967.1"/>
</dbReference>
<reference evidence="2 3" key="1">
    <citation type="submission" date="2023-01" db="EMBL/GenBank/DDBJ databases">
        <title>Cultivation and genomic characterization of new, ubiquitous marine nitrite-oxidizing bacteria from the Nitrospirales.</title>
        <authorList>
            <person name="Mueller A.J."/>
            <person name="Daebeler A."/>
            <person name="Herbold C.W."/>
            <person name="Kirkegaard R.H."/>
            <person name="Daims H."/>
        </authorList>
    </citation>
    <scope>NUCLEOTIDE SEQUENCE [LARGE SCALE GENOMIC DNA]</scope>
    <source>
        <strain evidence="2 3">VA</strain>
    </source>
</reference>
<dbReference type="Proteomes" id="UP001302719">
    <property type="component" value="Chromosome"/>
</dbReference>
<name>A0AA96JTZ4_9BACT</name>
<keyword evidence="1" id="KW-0812">Transmembrane</keyword>
<dbReference type="AlphaFoldDB" id="A0AA96JTZ4"/>
<feature type="transmembrane region" description="Helical" evidence="1">
    <location>
        <begin position="56"/>
        <end position="74"/>
    </location>
</feature>
<keyword evidence="3" id="KW-1185">Reference proteome</keyword>
<evidence type="ECO:0000313" key="2">
    <source>
        <dbReference type="EMBL" id="WNM59967.1"/>
    </source>
</evidence>
<feature type="transmembrane region" description="Helical" evidence="1">
    <location>
        <begin position="7"/>
        <end position="26"/>
    </location>
</feature>
<sequence>MMQFIRLSDYTWWIWLCLAGCLLAGLLVDPTYFFLAILISTIQALVFFAREENASSFPAQLRLAYLLLLVVLYLPPLRFLYWVPAIGTMILCFTGYCLLARGLSLLPWNRDSPLTFQKVVRTFTVPPNLDVTLRGRPASGCPGGVCSLEVQIGKSAKA</sequence>
<evidence type="ECO:0000313" key="3">
    <source>
        <dbReference type="Proteomes" id="UP001302719"/>
    </source>
</evidence>
<feature type="transmembrane region" description="Helical" evidence="1">
    <location>
        <begin position="80"/>
        <end position="100"/>
    </location>
</feature>